<dbReference type="NCBIfam" id="TIGR04370">
    <property type="entry name" value="glyco_rpt_poly"/>
    <property type="match status" value="1"/>
</dbReference>
<dbReference type="Proteomes" id="UP000809829">
    <property type="component" value="Unassembled WGS sequence"/>
</dbReference>
<keyword evidence="3" id="KW-1185">Reference proteome</keyword>
<keyword evidence="1" id="KW-0812">Transmembrane</keyword>
<dbReference type="InterPro" id="IPR002760">
    <property type="entry name" value="O_anti_polymase"/>
</dbReference>
<dbReference type="Pfam" id="PF01901">
    <property type="entry name" value="O_anti_polymase"/>
    <property type="match status" value="2"/>
</dbReference>
<gene>
    <name evidence="2" type="ORF">JOC83_002855</name>
</gene>
<comment type="caution">
    <text evidence="2">The sequence shown here is derived from an EMBL/GenBank/DDBJ whole genome shotgun (WGS) entry which is preliminary data.</text>
</comment>
<protein>
    <submittedName>
        <fullName evidence="2">Uncharacterized membrane protein YidH (DUF202 family)</fullName>
    </submittedName>
</protein>
<evidence type="ECO:0000313" key="3">
    <source>
        <dbReference type="Proteomes" id="UP000809829"/>
    </source>
</evidence>
<keyword evidence="1" id="KW-0472">Membrane</keyword>
<reference evidence="2 3" key="1">
    <citation type="submission" date="2021-01" db="EMBL/GenBank/DDBJ databases">
        <title>Genomic Encyclopedia of Type Strains, Phase IV (KMG-IV): sequencing the most valuable type-strain genomes for metagenomic binning, comparative biology and taxonomic classification.</title>
        <authorList>
            <person name="Goeker M."/>
        </authorList>
    </citation>
    <scope>NUCLEOTIDE SEQUENCE [LARGE SCALE GENOMIC DNA]</scope>
    <source>
        <strain evidence="2 3">DSM 104297</strain>
    </source>
</reference>
<feature type="transmembrane region" description="Helical" evidence="1">
    <location>
        <begin position="211"/>
        <end position="232"/>
    </location>
</feature>
<proteinExistence type="predicted"/>
<organism evidence="2 3">
    <name type="scientific">Priestia iocasae</name>
    <dbReference type="NCBI Taxonomy" id="2291674"/>
    <lineage>
        <taxon>Bacteria</taxon>
        <taxon>Bacillati</taxon>
        <taxon>Bacillota</taxon>
        <taxon>Bacilli</taxon>
        <taxon>Bacillales</taxon>
        <taxon>Bacillaceae</taxon>
        <taxon>Priestia</taxon>
    </lineage>
</organism>
<name>A0ABS2QX09_9BACI</name>
<feature type="transmembrane region" description="Helical" evidence="1">
    <location>
        <begin position="392"/>
        <end position="424"/>
    </location>
</feature>
<feature type="transmembrane region" description="Helical" evidence="1">
    <location>
        <begin position="60"/>
        <end position="78"/>
    </location>
</feature>
<dbReference type="EMBL" id="JAFBFC010000005">
    <property type="protein sequence ID" value="MBM7704005.1"/>
    <property type="molecule type" value="Genomic_DNA"/>
</dbReference>
<keyword evidence="1" id="KW-1133">Transmembrane helix</keyword>
<evidence type="ECO:0000313" key="2">
    <source>
        <dbReference type="EMBL" id="MBM7704005.1"/>
    </source>
</evidence>
<feature type="transmembrane region" description="Helical" evidence="1">
    <location>
        <begin position="359"/>
        <end position="380"/>
    </location>
</feature>
<feature type="transmembrane region" description="Helical" evidence="1">
    <location>
        <begin position="138"/>
        <end position="155"/>
    </location>
</feature>
<feature type="transmembrane region" description="Helical" evidence="1">
    <location>
        <begin position="26"/>
        <end position="48"/>
    </location>
</feature>
<evidence type="ECO:0000256" key="1">
    <source>
        <dbReference type="SAM" id="Phobius"/>
    </source>
</evidence>
<sequence length="437" mass="49880">MGKQPYPVKNMFKNNRLIQAINKHDVFSPYIFFPAILVIYFFLSIFDFGRIEYFEAHENILWPILVGLAAYYLAVYAVQKLGWTFPAFGLSFLKGKTIYFLYLLGIIGLVSYIIMLATGQIGITDESVRRNLDPKLNFLSSFLWFAVIFLICYRVIKEKELTSKRKVFYLILLAFVFVAFILMGYRTPIAVMFFTSLIVFHYIVKRIKTSWLILFMIVIGVTFSLFGLFRIVTEDTTQKFNSREGPKVEQPREEEEVSKDLELIREINSTPKWVRALTSEMVTGRIVVSKIMDHTGDNGYMYGSLHAGIFSTVLPGEQTSPRMTITEVVNERTVDEGKYVTRPGRTTTPTLVGQFFIEGGYIAVALGFALYGAVLAMIYNQMQRTGVKSYQSLAYGFVLTIFVISIHTGLLDLVFLLMIAYAIASTSIEQDREKLKA</sequence>
<feature type="transmembrane region" description="Helical" evidence="1">
    <location>
        <begin position="167"/>
        <end position="183"/>
    </location>
</feature>
<dbReference type="RefSeq" id="WP_338038925.1">
    <property type="nucleotide sequence ID" value="NZ_JAFBFC010000005.1"/>
</dbReference>
<accession>A0ABS2QX09</accession>
<feature type="transmembrane region" description="Helical" evidence="1">
    <location>
        <begin position="99"/>
        <end position="118"/>
    </location>
</feature>